<organism evidence="1 2">
    <name type="scientific">Streptomyces chitinivorans</name>
    <dbReference type="NCBI Taxonomy" id="1257027"/>
    <lineage>
        <taxon>Bacteria</taxon>
        <taxon>Bacillati</taxon>
        <taxon>Actinomycetota</taxon>
        <taxon>Actinomycetes</taxon>
        <taxon>Kitasatosporales</taxon>
        <taxon>Streptomycetaceae</taxon>
        <taxon>Streptomyces</taxon>
    </lineage>
</organism>
<evidence type="ECO:0000313" key="2">
    <source>
        <dbReference type="Proteomes" id="UP001607069"/>
    </source>
</evidence>
<reference evidence="1 2" key="1">
    <citation type="submission" date="2024-10" db="EMBL/GenBank/DDBJ databases">
        <authorList>
            <person name="Cho J.-C."/>
        </authorList>
    </citation>
    <scope>NUCLEOTIDE SEQUENCE [LARGE SCALE GENOMIC DNA]</scope>
    <source>
        <strain evidence="1 2">KCTC29696</strain>
    </source>
</reference>
<keyword evidence="2" id="KW-1185">Reference proteome</keyword>
<protein>
    <recommendedName>
        <fullName evidence="3">DUF4145 domain-containing protein</fullName>
    </recommendedName>
</protein>
<evidence type="ECO:0000313" key="1">
    <source>
        <dbReference type="EMBL" id="MFH0251309.1"/>
    </source>
</evidence>
<dbReference type="EMBL" id="JBIHMK010000128">
    <property type="protein sequence ID" value="MFH0251309.1"/>
    <property type="molecule type" value="Genomic_DNA"/>
</dbReference>
<evidence type="ECO:0008006" key="3">
    <source>
        <dbReference type="Google" id="ProtNLM"/>
    </source>
</evidence>
<dbReference type="RefSeq" id="WP_279952199.1">
    <property type="nucleotide sequence ID" value="NZ_BAABEN010000050.1"/>
</dbReference>
<name>A0ABW7HZH9_9ACTN</name>
<accession>A0ABW7HZH9</accession>
<gene>
    <name evidence="1" type="ORF">ACG5V6_24220</name>
</gene>
<proteinExistence type="predicted"/>
<comment type="caution">
    <text evidence="1">The sequence shown here is derived from an EMBL/GenBank/DDBJ whole genome shotgun (WGS) entry which is preliminary data.</text>
</comment>
<dbReference type="Proteomes" id="UP001607069">
    <property type="component" value="Unassembled WGS sequence"/>
</dbReference>
<sequence>MYTSSADLPWPVPDPRARHWAGQFSDMRTIVEPLKIPQSLPVNVQRLFETCRELLRFSYYHLEFGPAAVYTSITAVEAALRERYQGRNLNEMIGTALADGTLTAEQADRLHAGRQIRNRYSHGRTMHPAMAIPFAVQLVVVALEVVALLDTSDSGEDVGTHPA</sequence>